<dbReference type="InParanoid" id="A0A0G4F7B5"/>
<dbReference type="AlphaFoldDB" id="A0A0G4F7B5"/>
<evidence type="ECO:0000313" key="2">
    <source>
        <dbReference type="Proteomes" id="UP000041254"/>
    </source>
</evidence>
<proteinExistence type="predicted"/>
<organism evidence="1 2">
    <name type="scientific">Vitrella brassicaformis (strain CCMP3155)</name>
    <dbReference type="NCBI Taxonomy" id="1169540"/>
    <lineage>
        <taxon>Eukaryota</taxon>
        <taxon>Sar</taxon>
        <taxon>Alveolata</taxon>
        <taxon>Colpodellida</taxon>
        <taxon>Vitrellaceae</taxon>
        <taxon>Vitrella</taxon>
    </lineage>
</organism>
<dbReference type="EMBL" id="CDMY01000385">
    <property type="protein sequence ID" value="CEM08551.1"/>
    <property type="molecule type" value="Genomic_DNA"/>
</dbReference>
<reference evidence="1 2" key="1">
    <citation type="submission" date="2014-11" db="EMBL/GenBank/DDBJ databases">
        <authorList>
            <person name="Zhu J."/>
            <person name="Qi W."/>
            <person name="Song R."/>
        </authorList>
    </citation>
    <scope>NUCLEOTIDE SEQUENCE [LARGE SCALE GENOMIC DNA]</scope>
</reference>
<gene>
    <name evidence="1" type="ORF">Vbra_14621</name>
</gene>
<protein>
    <submittedName>
        <fullName evidence="1">Uncharacterized protein</fullName>
    </submittedName>
</protein>
<name>A0A0G4F7B5_VITBC</name>
<keyword evidence="2" id="KW-1185">Reference proteome</keyword>
<accession>A0A0G4F7B5</accession>
<dbReference type="VEuPathDB" id="CryptoDB:Vbra_14621"/>
<evidence type="ECO:0000313" key="1">
    <source>
        <dbReference type="EMBL" id="CEM08551.1"/>
    </source>
</evidence>
<dbReference type="Proteomes" id="UP000041254">
    <property type="component" value="Unassembled WGS sequence"/>
</dbReference>
<sequence>MRSFTMAHSLVCRKFAASPSVFATATKAMAATPGVSTQVRGFALTQFEKKKRLYHNEWVPAYCQNSDEYPGGLHPIYGMKPGTYGYYRNPRRPAIDPDFWFIPFYFNLFFTAFEVVSACQAEAMWGWLPTVPFIGDGNWPWPFG</sequence>